<evidence type="ECO:0000313" key="4">
    <source>
        <dbReference type="EMBL" id="ELU08127.1"/>
    </source>
</evidence>
<dbReference type="PROSITE" id="PS50088">
    <property type="entry name" value="ANK_REPEAT"/>
    <property type="match status" value="3"/>
</dbReference>
<dbReference type="InterPro" id="IPR036770">
    <property type="entry name" value="Ankyrin_rpt-contain_sf"/>
</dbReference>
<dbReference type="EnsemblMetazoa" id="CapteT125093">
    <property type="protein sequence ID" value="CapteP125093"/>
    <property type="gene ID" value="CapteG125093"/>
</dbReference>
<evidence type="ECO:0000313" key="6">
    <source>
        <dbReference type="Proteomes" id="UP000014760"/>
    </source>
</evidence>
<protein>
    <submittedName>
        <fullName evidence="4 5">Uncharacterized protein</fullName>
    </submittedName>
</protein>
<dbReference type="EMBL" id="AMQN01021904">
    <property type="status" value="NOT_ANNOTATED_CDS"/>
    <property type="molecule type" value="Genomic_DNA"/>
</dbReference>
<accession>R7UW19</accession>
<feature type="non-terminal residue" evidence="4">
    <location>
        <position position="112"/>
    </location>
</feature>
<dbReference type="HOGENOM" id="CLU_000134_18_9_1"/>
<keyword evidence="2 3" id="KW-0040">ANK repeat</keyword>
<dbReference type="SUPFAM" id="SSF48403">
    <property type="entry name" value="Ankyrin repeat"/>
    <property type="match status" value="1"/>
</dbReference>
<dbReference type="AlphaFoldDB" id="R7UW19"/>
<dbReference type="OrthoDB" id="19174at2759"/>
<feature type="repeat" description="ANK" evidence="3">
    <location>
        <begin position="24"/>
        <end position="52"/>
    </location>
</feature>
<sequence length="112" mass="12120">MVHHFLTECKVNVNHKRKFGYFLPLALASAAGHARIVEDLLDHGAKIDIKVTGGKTPLHHAAAQGYEDILKILLRHKAKIDAADENGNTALMIATKEGKSNCIQTLLANGAD</sequence>
<dbReference type="PRINTS" id="PR01415">
    <property type="entry name" value="ANKYRIN"/>
</dbReference>
<keyword evidence="6" id="KW-1185">Reference proteome</keyword>
<reference evidence="5" key="3">
    <citation type="submission" date="2015-06" db="UniProtKB">
        <authorList>
            <consortium name="EnsemblMetazoa"/>
        </authorList>
    </citation>
    <scope>IDENTIFICATION</scope>
</reference>
<gene>
    <name evidence="4" type="ORF">CAPTEDRAFT_125093</name>
</gene>
<dbReference type="OMA" id="LMISCRE"/>
<dbReference type="Gene3D" id="1.25.40.20">
    <property type="entry name" value="Ankyrin repeat-containing domain"/>
    <property type="match status" value="1"/>
</dbReference>
<dbReference type="STRING" id="283909.R7UW19"/>
<dbReference type="SMART" id="SM00248">
    <property type="entry name" value="ANK"/>
    <property type="match status" value="3"/>
</dbReference>
<dbReference type="PANTHER" id="PTHR24198:SF165">
    <property type="entry name" value="ANKYRIN REPEAT-CONTAINING PROTEIN-RELATED"/>
    <property type="match status" value="1"/>
</dbReference>
<dbReference type="Pfam" id="PF12796">
    <property type="entry name" value="Ank_2"/>
    <property type="match status" value="1"/>
</dbReference>
<evidence type="ECO:0000256" key="1">
    <source>
        <dbReference type="ARBA" id="ARBA00022737"/>
    </source>
</evidence>
<feature type="repeat" description="ANK" evidence="3">
    <location>
        <begin position="53"/>
        <end position="85"/>
    </location>
</feature>
<keyword evidence="1" id="KW-0677">Repeat</keyword>
<evidence type="ECO:0000256" key="3">
    <source>
        <dbReference type="PROSITE-ProRule" id="PRU00023"/>
    </source>
</evidence>
<evidence type="ECO:0000313" key="5">
    <source>
        <dbReference type="EnsemblMetazoa" id="CapteP125093"/>
    </source>
</evidence>
<feature type="repeat" description="ANK" evidence="3">
    <location>
        <begin position="86"/>
        <end position="112"/>
    </location>
</feature>
<organism evidence="4">
    <name type="scientific">Capitella teleta</name>
    <name type="common">Polychaete worm</name>
    <dbReference type="NCBI Taxonomy" id="283909"/>
    <lineage>
        <taxon>Eukaryota</taxon>
        <taxon>Metazoa</taxon>
        <taxon>Spiralia</taxon>
        <taxon>Lophotrochozoa</taxon>
        <taxon>Annelida</taxon>
        <taxon>Polychaeta</taxon>
        <taxon>Sedentaria</taxon>
        <taxon>Scolecida</taxon>
        <taxon>Capitellidae</taxon>
        <taxon>Capitella</taxon>
    </lineage>
</organism>
<dbReference type="PANTHER" id="PTHR24198">
    <property type="entry name" value="ANKYRIN REPEAT AND PROTEIN KINASE DOMAIN-CONTAINING PROTEIN"/>
    <property type="match status" value="1"/>
</dbReference>
<evidence type="ECO:0000256" key="2">
    <source>
        <dbReference type="ARBA" id="ARBA00023043"/>
    </source>
</evidence>
<dbReference type="PROSITE" id="PS50297">
    <property type="entry name" value="ANK_REP_REGION"/>
    <property type="match status" value="2"/>
</dbReference>
<reference evidence="4 6" key="2">
    <citation type="journal article" date="2013" name="Nature">
        <title>Insights into bilaterian evolution from three spiralian genomes.</title>
        <authorList>
            <person name="Simakov O."/>
            <person name="Marletaz F."/>
            <person name="Cho S.J."/>
            <person name="Edsinger-Gonzales E."/>
            <person name="Havlak P."/>
            <person name="Hellsten U."/>
            <person name="Kuo D.H."/>
            <person name="Larsson T."/>
            <person name="Lv J."/>
            <person name="Arendt D."/>
            <person name="Savage R."/>
            <person name="Osoegawa K."/>
            <person name="de Jong P."/>
            <person name="Grimwood J."/>
            <person name="Chapman J.A."/>
            <person name="Shapiro H."/>
            <person name="Aerts A."/>
            <person name="Otillar R.P."/>
            <person name="Terry A.Y."/>
            <person name="Boore J.L."/>
            <person name="Grigoriev I.V."/>
            <person name="Lindberg D.R."/>
            <person name="Seaver E.C."/>
            <person name="Weisblat D.A."/>
            <person name="Putnam N.H."/>
            <person name="Rokhsar D.S."/>
        </authorList>
    </citation>
    <scope>NUCLEOTIDE SEQUENCE</scope>
    <source>
        <strain evidence="4 6">I ESC-2004</strain>
    </source>
</reference>
<dbReference type="Proteomes" id="UP000014760">
    <property type="component" value="Unassembled WGS sequence"/>
</dbReference>
<dbReference type="EMBL" id="KB299314">
    <property type="protein sequence ID" value="ELU08127.1"/>
    <property type="molecule type" value="Genomic_DNA"/>
</dbReference>
<name>R7UW19_CAPTE</name>
<dbReference type="InterPro" id="IPR002110">
    <property type="entry name" value="Ankyrin_rpt"/>
</dbReference>
<reference evidence="6" key="1">
    <citation type="submission" date="2012-12" db="EMBL/GenBank/DDBJ databases">
        <authorList>
            <person name="Hellsten U."/>
            <person name="Grimwood J."/>
            <person name="Chapman J.A."/>
            <person name="Shapiro H."/>
            <person name="Aerts A."/>
            <person name="Otillar R.P."/>
            <person name="Terry A.Y."/>
            <person name="Boore J.L."/>
            <person name="Simakov O."/>
            <person name="Marletaz F."/>
            <person name="Cho S.-J."/>
            <person name="Edsinger-Gonzales E."/>
            <person name="Havlak P."/>
            <person name="Kuo D.-H."/>
            <person name="Larsson T."/>
            <person name="Lv J."/>
            <person name="Arendt D."/>
            <person name="Savage R."/>
            <person name="Osoegawa K."/>
            <person name="de Jong P."/>
            <person name="Lindberg D.R."/>
            <person name="Seaver E.C."/>
            <person name="Weisblat D.A."/>
            <person name="Putnam N.H."/>
            <person name="Grigoriev I.V."/>
            <person name="Rokhsar D.S."/>
        </authorList>
    </citation>
    <scope>NUCLEOTIDE SEQUENCE</scope>
    <source>
        <strain evidence="6">I ESC-2004</strain>
    </source>
</reference>
<proteinExistence type="predicted"/>